<evidence type="ECO:0000256" key="2">
    <source>
        <dbReference type="PROSITE-ProRule" id="PRU00176"/>
    </source>
</evidence>
<dbReference type="GO" id="GO:0005634">
    <property type="term" value="C:nucleus"/>
    <property type="evidence" value="ECO:0007669"/>
    <property type="project" value="TreeGrafter"/>
</dbReference>
<dbReference type="Pfam" id="PF00076">
    <property type="entry name" value="RRM_1"/>
    <property type="match status" value="2"/>
</dbReference>
<dbReference type="SMART" id="SM00360">
    <property type="entry name" value="RRM"/>
    <property type="match status" value="2"/>
</dbReference>
<feature type="compositionally biased region" description="Low complexity" evidence="3">
    <location>
        <begin position="206"/>
        <end position="228"/>
    </location>
</feature>
<dbReference type="OrthoDB" id="1099063at2759"/>
<proteinExistence type="predicted"/>
<feature type="compositionally biased region" description="Basic residues" evidence="3">
    <location>
        <begin position="240"/>
        <end position="250"/>
    </location>
</feature>
<feature type="region of interest" description="Disordered" evidence="3">
    <location>
        <begin position="200"/>
        <end position="322"/>
    </location>
</feature>
<keyword evidence="1 2" id="KW-0694">RNA-binding</keyword>
<dbReference type="EMBL" id="ML178816">
    <property type="protein sequence ID" value="TFL05705.1"/>
    <property type="molecule type" value="Genomic_DNA"/>
</dbReference>
<evidence type="ECO:0000256" key="3">
    <source>
        <dbReference type="SAM" id="MobiDB-lite"/>
    </source>
</evidence>
<evidence type="ECO:0000259" key="4">
    <source>
        <dbReference type="PROSITE" id="PS50102"/>
    </source>
</evidence>
<dbReference type="InterPro" id="IPR000504">
    <property type="entry name" value="RRM_dom"/>
</dbReference>
<feature type="domain" description="RRM" evidence="4">
    <location>
        <begin position="4"/>
        <end position="74"/>
    </location>
</feature>
<dbReference type="STRING" id="1884261.A0A5C3QUS4"/>
<dbReference type="PANTHER" id="PTHR23003">
    <property type="entry name" value="RNA RECOGNITION MOTIF RRM DOMAIN CONTAINING PROTEIN"/>
    <property type="match status" value="1"/>
</dbReference>
<name>A0A5C3QUS4_9AGAR</name>
<dbReference type="Gene3D" id="3.30.70.330">
    <property type="match status" value="2"/>
</dbReference>
<dbReference type="InterPro" id="IPR035979">
    <property type="entry name" value="RBD_domain_sf"/>
</dbReference>
<accession>A0A5C3QUS4</accession>
<dbReference type="SUPFAM" id="SSF54928">
    <property type="entry name" value="RNA-binding domain, RBD"/>
    <property type="match status" value="1"/>
</dbReference>
<feature type="compositionally biased region" description="Basic and acidic residues" evidence="3">
    <location>
        <begin position="254"/>
        <end position="273"/>
    </location>
</feature>
<reference evidence="5 6" key="1">
    <citation type="journal article" date="2019" name="Nat. Ecol. Evol.">
        <title>Megaphylogeny resolves global patterns of mushroom evolution.</title>
        <authorList>
            <person name="Varga T."/>
            <person name="Krizsan K."/>
            <person name="Foldi C."/>
            <person name="Dima B."/>
            <person name="Sanchez-Garcia M."/>
            <person name="Sanchez-Ramirez S."/>
            <person name="Szollosi G.J."/>
            <person name="Szarkandi J.G."/>
            <person name="Papp V."/>
            <person name="Albert L."/>
            <person name="Andreopoulos W."/>
            <person name="Angelini C."/>
            <person name="Antonin V."/>
            <person name="Barry K.W."/>
            <person name="Bougher N.L."/>
            <person name="Buchanan P."/>
            <person name="Buyck B."/>
            <person name="Bense V."/>
            <person name="Catcheside P."/>
            <person name="Chovatia M."/>
            <person name="Cooper J."/>
            <person name="Damon W."/>
            <person name="Desjardin D."/>
            <person name="Finy P."/>
            <person name="Geml J."/>
            <person name="Haridas S."/>
            <person name="Hughes K."/>
            <person name="Justo A."/>
            <person name="Karasinski D."/>
            <person name="Kautmanova I."/>
            <person name="Kiss B."/>
            <person name="Kocsube S."/>
            <person name="Kotiranta H."/>
            <person name="LaButti K.M."/>
            <person name="Lechner B.E."/>
            <person name="Liimatainen K."/>
            <person name="Lipzen A."/>
            <person name="Lukacs Z."/>
            <person name="Mihaltcheva S."/>
            <person name="Morgado L.N."/>
            <person name="Niskanen T."/>
            <person name="Noordeloos M.E."/>
            <person name="Ohm R.A."/>
            <person name="Ortiz-Santana B."/>
            <person name="Ovrebo C."/>
            <person name="Racz N."/>
            <person name="Riley R."/>
            <person name="Savchenko A."/>
            <person name="Shiryaev A."/>
            <person name="Soop K."/>
            <person name="Spirin V."/>
            <person name="Szebenyi C."/>
            <person name="Tomsovsky M."/>
            <person name="Tulloss R.E."/>
            <person name="Uehling J."/>
            <person name="Grigoriev I.V."/>
            <person name="Vagvolgyi C."/>
            <person name="Papp T."/>
            <person name="Martin F.M."/>
            <person name="Miettinen O."/>
            <person name="Hibbett D.S."/>
            <person name="Nagy L.G."/>
        </authorList>
    </citation>
    <scope>NUCLEOTIDE SEQUENCE [LARGE SCALE GENOMIC DNA]</scope>
    <source>
        <strain evidence="5 6">CBS 309.79</strain>
    </source>
</reference>
<evidence type="ECO:0000313" key="5">
    <source>
        <dbReference type="EMBL" id="TFL05705.1"/>
    </source>
</evidence>
<sequence>MPAKRLYIGALPSRVDRTEILGELAKFGSVVELKLLEGFGFVEYATNEEASRAVREFDASSSLAYEITLEFARPLRKDQPQPEYLGTVSLSRSGSSISDGMGAVARDNTYRDRDRDTSVSPPRTYRWPVIIKNLPRDLCWQELKDFSRSAGGLCAFCDIDKSNRSRGFIEYVSRKDAETAIRKLNGTKLGEKTVRLCFPEEDSHDSAPGLGSSSSQHSHSNNSHSQSVGHGGGGADFRRPGHGSRQKSRGRSASPDRRPWSQPGRRGEAEAGYRRGAGHAHAQHEPYHPSAAQFTSFTRSPPVPTTSSFSTSFSGLGGNPPQLWGPTGFQMPPGTAGTMTRGAVTFDSVEMLVQARHERQIQREREEREMCYQQSFARYSLY</sequence>
<gene>
    <name evidence="5" type="ORF">BDV98DRAFT_560490</name>
</gene>
<evidence type="ECO:0000313" key="6">
    <source>
        <dbReference type="Proteomes" id="UP000305067"/>
    </source>
</evidence>
<dbReference type="PROSITE" id="PS50102">
    <property type="entry name" value="RRM"/>
    <property type="match status" value="2"/>
</dbReference>
<dbReference type="AlphaFoldDB" id="A0A5C3QUS4"/>
<evidence type="ECO:0000256" key="1">
    <source>
        <dbReference type="ARBA" id="ARBA00022884"/>
    </source>
</evidence>
<feature type="domain" description="RRM" evidence="4">
    <location>
        <begin position="127"/>
        <end position="201"/>
    </location>
</feature>
<protein>
    <recommendedName>
        <fullName evidence="4">RRM domain-containing protein</fullName>
    </recommendedName>
</protein>
<dbReference type="InterPro" id="IPR050374">
    <property type="entry name" value="RRT5_SRSF_SR"/>
</dbReference>
<dbReference type="GO" id="GO:0005737">
    <property type="term" value="C:cytoplasm"/>
    <property type="evidence" value="ECO:0007669"/>
    <property type="project" value="TreeGrafter"/>
</dbReference>
<feature type="compositionally biased region" description="Low complexity" evidence="3">
    <location>
        <begin position="294"/>
        <end position="314"/>
    </location>
</feature>
<dbReference type="Proteomes" id="UP000305067">
    <property type="component" value="Unassembled WGS sequence"/>
</dbReference>
<organism evidence="5 6">
    <name type="scientific">Pterulicium gracile</name>
    <dbReference type="NCBI Taxonomy" id="1884261"/>
    <lineage>
        <taxon>Eukaryota</taxon>
        <taxon>Fungi</taxon>
        <taxon>Dikarya</taxon>
        <taxon>Basidiomycota</taxon>
        <taxon>Agaricomycotina</taxon>
        <taxon>Agaricomycetes</taxon>
        <taxon>Agaricomycetidae</taxon>
        <taxon>Agaricales</taxon>
        <taxon>Pleurotineae</taxon>
        <taxon>Pterulaceae</taxon>
        <taxon>Pterulicium</taxon>
    </lineage>
</organism>
<dbReference type="GO" id="GO:0003729">
    <property type="term" value="F:mRNA binding"/>
    <property type="evidence" value="ECO:0007669"/>
    <property type="project" value="TreeGrafter"/>
</dbReference>
<keyword evidence="6" id="KW-1185">Reference proteome</keyword>
<dbReference type="InterPro" id="IPR012677">
    <property type="entry name" value="Nucleotide-bd_a/b_plait_sf"/>
</dbReference>